<accession>A0A519B956</accession>
<name>A0A519B956_9DELT</name>
<comment type="caution">
    <text evidence="2">The sequence shown here is derived from an EMBL/GenBank/DDBJ whole genome shotgun (WGS) entry which is preliminary data.</text>
</comment>
<proteinExistence type="predicted"/>
<organism evidence="2 3">
    <name type="scientific">Candidatus Acidulodesulfobacterium ferriphilum</name>
    <dbReference type="NCBI Taxonomy" id="2597223"/>
    <lineage>
        <taxon>Bacteria</taxon>
        <taxon>Deltaproteobacteria</taxon>
        <taxon>Candidatus Acidulodesulfobacterales</taxon>
        <taxon>Candidatus Acidulodesulfobacterium</taxon>
    </lineage>
</organism>
<sequence>MSRVIFLRLLIGLLGIVFIVLTFWLGAYFHLNVSTKIVIVLAFALAAILAEIVIAIDNLEKRLKAAFPSLELPLKEQIAINETIMLYNRLKKKKSDISTRIALEDFEKIHILLKQAEKGGDFIFHDIYAAKLIALKELKPGQSFKVVSNLIEPFYWGYGKDVTEHTKQNYRQAKRGVHIERIFLLKDEDDFSKIKEIMDEQAKNSIDVFYVFQNELDKMLPYASFAISEELSIGIISHREDLLGKITVTSNNQIITELAWQFDIIKKQSKKFNAAK</sequence>
<dbReference type="AlphaFoldDB" id="A0A519B956"/>
<feature type="transmembrane region" description="Helical" evidence="1">
    <location>
        <begin position="37"/>
        <end position="56"/>
    </location>
</feature>
<evidence type="ECO:0000313" key="2">
    <source>
        <dbReference type="EMBL" id="RZD13833.1"/>
    </source>
</evidence>
<keyword evidence="1" id="KW-1133">Transmembrane helix</keyword>
<gene>
    <name evidence="2" type="ORF">EVJ47_09170</name>
</gene>
<feature type="transmembrane region" description="Helical" evidence="1">
    <location>
        <begin position="7"/>
        <end position="31"/>
    </location>
</feature>
<dbReference type="Proteomes" id="UP000320813">
    <property type="component" value="Unassembled WGS sequence"/>
</dbReference>
<dbReference type="EMBL" id="SGBD01000007">
    <property type="protein sequence ID" value="RZD13833.1"/>
    <property type="molecule type" value="Genomic_DNA"/>
</dbReference>
<protein>
    <submittedName>
        <fullName evidence="2">Uncharacterized protein</fullName>
    </submittedName>
</protein>
<keyword evidence="1" id="KW-0472">Membrane</keyword>
<reference evidence="2 3" key="1">
    <citation type="submission" date="2019-01" db="EMBL/GenBank/DDBJ databases">
        <title>Insights into ecological role of a new deltaproteobacterial order Candidatus Sinidesulfobacterales (Sva0485) by metagenomics and metatranscriptomics.</title>
        <authorList>
            <person name="Tan S."/>
            <person name="Liu J."/>
            <person name="Fang Y."/>
            <person name="Hedlund B.P."/>
            <person name="Lian Z.H."/>
            <person name="Huang L.Y."/>
            <person name="Li J.T."/>
            <person name="Huang L.N."/>
            <person name="Li W.J."/>
            <person name="Jiang H.C."/>
            <person name="Dong H.L."/>
            <person name="Shu W.S."/>
        </authorList>
    </citation>
    <scope>NUCLEOTIDE SEQUENCE [LARGE SCALE GENOMIC DNA]</scope>
    <source>
        <strain evidence="2">AP3</strain>
    </source>
</reference>
<evidence type="ECO:0000313" key="3">
    <source>
        <dbReference type="Proteomes" id="UP000320813"/>
    </source>
</evidence>
<keyword evidence="1" id="KW-0812">Transmembrane</keyword>
<evidence type="ECO:0000256" key="1">
    <source>
        <dbReference type="SAM" id="Phobius"/>
    </source>
</evidence>